<dbReference type="EMBL" id="BSBI01000007">
    <property type="protein sequence ID" value="GLF96342.1"/>
    <property type="molecule type" value="Genomic_DNA"/>
</dbReference>
<dbReference type="Pfam" id="PF00583">
    <property type="entry name" value="Acetyltransf_1"/>
    <property type="match status" value="2"/>
</dbReference>
<evidence type="ECO:0000259" key="3">
    <source>
        <dbReference type="PROSITE" id="PS51186"/>
    </source>
</evidence>
<dbReference type="PROSITE" id="PS51186">
    <property type="entry name" value="GNAT"/>
    <property type="match status" value="2"/>
</dbReference>
<evidence type="ECO:0000313" key="4">
    <source>
        <dbReference type="EMBL" id="GLF96342.1"/>
    </source>
</evidence>
<proteinExistence type="predicted"/>
<feature type="domain" description="N-acetyltransferase" evidence="3">
    <location>
        <begin position="126"/>
        <end position="279"/>
    </location>
</feature>
<dbReference type="InterPro" id="IPR016181">
    <property type="entry name" value="Acyl_CoA_acyltransferase"/>
</dbReference>
<reference evidence="4 5" key="1">
    <citation type="submission" date="2022-10" db="EMBL/GenBank/DDBJ databases">
        <title>Draft genome sequence of Streptomyces sp. YSPA8.</title>
        <authorList>
            <person name="Moriuchi R."/>
            <person name="Dohra H."/>
            <person name="Yamamura H."/>
            <person name="Kodani S."/>
        </authorList>
    </citation>
    <scope>NUCLEOTIDE SEQUENCE [LARGE SCALE GENOMIC DNA]</scope>
    <source>
        <strain evidence="4 5">YSPA8</strain>
    </source>
</reference>
<gene>
    <name evidence="4" type="ORF">SYYSPA8_18615</name>
</gene>
<accession>A0ABQ5P150</accession>
<evidence type="ECO:0000313" key="5">
    <source>
        <dbReference type="Proteomes" id="UP001291653"/>
    </source>
</evidence>
<dbReference type="PANTHER" id="PTHR43877">
    <property type="entry name" value="AMINOALKYLPHOSPHONATE N-ACETYLTRANSFERASE-RELATED-RELATED"/>
    <property type="match status" value="1"/>
</dbReference>
<dbReference type="InterPro" id="IPR050832">
    <property type="entry name" value="Bact_Acetyltransf"/>
</dbReference>
<organism evidence="4 5">
    <name type="scientific">Streptomyces yaizuensis</name>
    <dbReference type="NCBI Taxonomy" id="2989713"/>
    <lineage>
        <taxon>Bacteria</taxon>
        <taxon>Bacillati</taxon>
        <taxon>Actinomycetota</taxon>
        <taxon>Actinomycetes</taxon>
        <taxon>Kitasatosporales</taxon>
        <taxon>Streptomycetaceae</taxon>
        <taxon>Streptomyces</taxon>
    </lineage>
</organism>
<keyword evidence="2" id="KW-0012">Acyltransferase</keyword>
<comment type="caution">
    <text evidence="4">The sequence shown here is derived from an EMBL/GenBank/DDBJ whole genome shotgun (WGS) entry which is preliminary data.</text>
</comment>
<sequence>MTTTLRPTGPIQRQSDGGRSRLYEVCDNGRPVGRVTVAAVPSDGARVGTVRDLWIDEPSRRRGRGTIAALAAEEVLRGWDCDTVQVSVPSGADAAARLAAALGYTGTGRAMAKALDGPPPALPPGTTHRPISRGEYTAWAQSATEGYARALAAHGLPLERARAKAAADRAGVLPQGPDTPGVRLETLVHDGVPAGFLWLAPREVRPGERGMWVYDVMVAEEYRGRGHGRALMLVAERCALAAGLRLLGLHVFADNAPALRLYTSLGYRTVEVHHAKPLL</sequence>
<name>A0ABQ5P150_9ACTN</name>
<dbReference type="Proteomes" id="UP001291653">
    <property type="component" value="Unassembled WGS sequence"/>
</dbReference>
<dbReference type="Gene3D" id="3.40.630.30">
    <property type="match status" value="2"/>
</dbReference>
<dbReference type="CDD" id="cd04301">
    <property type="entry name" value="NAT_SF"/>
    <property type="match status" value="1"/>
</dbReference>
<dbReference type="InterPro" id="IPR000182">
    <property type="entry name" value="GNAT_dom"/>
</dbReference>
<dbReference type="RefSeq" id="WP_323448370.1">
    <property type="nucleotide sequence ID" value="NZ_BSBI01000007.1"/>
</dbReference>
<feature type="domain" description="N-acetyltransferase" evidence="3">
    <location>
        <begin position="1"/>
        <end position="129"/>
    </location>
</feature>
<protein>
    <submittedName>
        <fullName evidence="4">GNAT family N-acetyltransferase</fullName>
    </submittedName>
</protein>
<keyword evidence="1" id="KW-0808">Transferase</keyword>
<keyword evidence="5" id="KW-1185">Reference proteome</keyword>
<evidence type="ECO:0000256" key="1">
    <source>
        <dbReference type="ARBA" id="ARBA00022679"/>
    </source>
</evidence>
<evidence type="ECO:0000256" key="2">
    <source>
        <dbReference type="ARBA" id="ARBA00023315"/>
    </source>
</evidence>
<dbReference type="PANTHER" id="PTHR43877:SF2">
    <property type="entry name" value="AMINOALKYLPHOSPHONATE N-ACETYLTRANSFERASE-RELATED"/>
    <property type="match status" value="1"/>
</dbReference>
<dbReference type="SUPFAM" id="SSF55729">
    <property type="entry name" value="Acyl-CoA N-acyltransferases (Nat)"/>
    <property type="match status" value="2"/>
</dbReference>